<evidence type="ECO:0000313" key="2">
    <source>
        <dbReference type="Proteomes" id="UP000619079"/>
    </source>
</evidence>
<proteinExistence type="predicted"/>
<accession>A0A8J7M021</accession>
<dbReference type="EMBL" id="JAELVR010000014">
    <property type="protein sequence ID" value="MBJ6373511.1"/>
    <property type="molecule type" value="Genomic_DNA"/>
</dbReference>
<keyword evidence="2" id="KW-1185">Reference proteome</keyword>
<dbReference type="Proteomes" id="UP000619079">
    <property type="component" value="Unassembled WGS sequence"/>
</dbReference>
<dbReference type="AlphaFoldDB" id="A0A8J7M021"/>
<name>A0A8J7M021_9RHOB</name>
<comment type="caution">
    <text evidence="1">The sequence shown here is derived from an EMBL/GenBank/DDBJ whole genome shotgun (WGS) entry which is preliminary data.</text>
</comment>
<reference evidence="1" key="1">
    <citation type="submission" date="2020-12" db="EMBL/GenBank/DDBJ databases">
        <title>Sedimentitalea sp. nov., isolated from sand in Incheon.</title>
        <authorList>
            <person name="Kim W."/>
        </authorList>
    </citation>
    <scope>NUCLEOTIDE SEQUENCE</scope>
    <source>
        <strain evidence="1">CAU 1593</strain>
    </source>
</reference>
<protein>
    <submittedName>
        <fullName evidence="1">YmgD family protein</fullName>
    </submittedName>
</protein>
<organism evidence="1 2">
    <name type="scientific">Sedimentitalea arenosa</name>
    <dbReference type="NCBI Taxonomy" id="2798803"/>
    <lineage>
        <taxon>Bacteria</taxon>
        <taxon>Pseudomonadati</taxon>
        <taxon>Pseudomonadota</taxon>
        <taxon>Alphaproteobacteria</taxon>
        <taxon>Rhodobacterales</taxon>
        <taxon>Paracoccaceae</taxon>
        <taxon>Sedimentitalea</taxon>
    </lineage>
</organism>
<evidence type="ECO:0000313" key="1">
    <source>
        <dbReference type="EMBL" id="MBJ6373511.1"/>
    </source>
</evidence>
<gene>
    <name evidence="1" type="ORF">JF290_18460</name>
</gene>
<sequence>MTSVSPLGPTNNSKEFKVLRYLSSLPAATVCLATLGGTAVADEIMDDIILTAQPYMHHSCGSVLDTFGDDEEQVAEIVRLMAMVSLFNRQIDVLAEVPDEQDRAVIKDEFVEELEDACDDDPGMLLAGAVDLAVKATMQAFD</sequence>